<sequence>MDDSNFNRNTTLGMDRVFVEILKRLDVQNETKQVYTVFGVWIVVIATKCCLKKYIKYLCKKKCVKNKNTVV</sequence>
<keyword evidence="3" id="KW-1185">Reference proteome</keyword>
<keyword evidence="1" id="KW-0472">Membrane</keyword>
<organism evidence="2 3">
    <name type="scientific">Pieris rapae granulovirus Wuhan</name>
    <dbReference type="NCBI Taxonomy" id="2848030"/>
    <lineage>
        <taxon>Viruses</taxon>
        <taxon>Viruses incertae sedis</taxon>
        <taxon>Naldaviricetes</taxon>
        <taxon>Lefavirales</taxon>
        <taxon>Baculoviridae</taxon>
        <taxon>Betabaculovirus</taxon>
        <taxon>Betabaculovirus arrapae</taxon>
    </lineage>
</organism>
<name>D2J4H9_9BBAC</name>
<evidence type="ECO:0000313" key="2">
    <source>
        <dbReference type="EMBL" id="ACZ63498.1"/>
    </source>
</evidence>
<dbReference type="GeneID" id="11107138"/>
<evidence type="ECO:0000313" key="3">
    <source>
        <dbReference type="Proteomes" id="UP000202544"/>
    </source>
</evidence>
<protein>
    <submittedName>
        <fullName evidence="2">PrGVORF12</fullName>
    </submittedName>
</protein>
<reference evidence="2 3" key="2">
    <citation type="journal article" date="2012" name="J. Virol.">
        <title>The Genome of Pieris rapae Granulovirus.</title>
        <authorList>
            <person name="Zhang B.Q."/>
            <person name="Cheng R.L."/>
            <person name="Wang X.F."/>
            <person name="Zhang C.X."/>
        </authorList>
    </citation>
    <scope>NUCLEOTIDE SEQUENCE [LARGE SCALE GENOMIC DNA]</scope>
    <source>
        <strain evidence="2">Wuhan</strain>
    </source>
</reference>
<evidence type="ECO:0000256" key="1">
    <source>
        <dbReference type="SAM" id="Phobius"/>
    </source>
</evidence>
<reference evidence="2 3" key="1">
    <citation type="journal article" date="2011" name="J. Proteome Res.">
        <title>ODV-associated proteins of the Pieris rapae granulovirus.</title>
        <authorList>
            <person name="Wang X.F."/>
            <person name="Zhang B.Q."/>
            <person name="Xu H.J."/>
            <person name="Cui Y.J."/>
            <person name="Xu Y.P."/>
            <person name="Zhang M.J."/>
            <person name="Han Y.S."/>
            <person name="Lee Y.S."/>
            <person name="Bao Y.Y."/>
            <person name="Zhang C.X."/>
        </authorList>
    </citation>
    <scope>NUCLEOTIDE SEQUENCE [LARGE SCALE GENOMIC DNA]</scope>
    <source>
        <strain evidence="2">Wuhan</strain>
    </source>
</reference>
<keyword evidence="1" id="KW-0812">Transmembrane</keyword>
<dbReference type="Proteomes" id="UP000202544">
    <property type="component" value="Segment"/>
</dbReference>
<feature type="transmembrane region" description="Helical" evidence="1">
    <location>
        <begin position="33"/>
        <end position="51"/>
    </location>
</feature>
<dbReference type="EMBL" id="GQ884143">
    <property type="protein sequence ID" value="ACZ63498.1"/>
    <property type="molecule type" value="Genomic_DNA"/>
</dbReference>
<keyword evidence="1" id="KW-1133">Transmembrane helix</keyword>
<accession>D2J4H9</accession>
<dbReference type="RefSeq" id="YP_003429336.1">
    <property type="nucleotide sequence ID" value="NC_013797.1"/>
</dbReference>
<dbReference type="KEGG" id="vg:11107138"/>
<proteinExistence type="predicted"/>